<sequence>MMTKKEKRKMNAKNVGFETCQECPATLRLSAPSPNLTGLGGMYRKTTITSKKFNGGRPIYVNMDSNIEGGAPVYLFFMQDKLAWSIGLDYSANFVMGYAAMEAQCPRDTKYWLFHNGQEFVRKHFDIKGERNGQDAPQGTEHISWNMQTRSWEREKVVWESGRGLATLSDDDDVSSGGDNATTARSEEGSNATENGQTGVENGATDSVGEGDRNATEKEGADAVENEKTGRGEAGETDGIEEPM</sequence>
<gene>
    <name evidence="2" type="ORF">PCOR1329_LOCUS12552</name>
</gene>
<evidence type="ECO:0000313" key="2">
    <source>
        <dbReference type="EMBL" id="CAK0806249.1"/>
    </source>
</evidence>
<dbReference type="EMBL" id="CAUYUJ010003672">
    <property type="protein sequence ID" value="CAK0806249.1"/>
    <property type="molecule type" value="Genomic_DNA"/>
</dbReference>
<accession>A0ABN9QJM3</accession>
<feature type="compositionally biased region" description="Basic and acidic residues" evidence="1">
    <location>
        <begin position="210"/>
        <end position="234"/>
    </location>
</feature>
<reference evidence="2" key="1">
    <citation type="submission" date="2023-10" db="EMBL/GenBank/DDBJ databases">
        <authorList>
            <person name="Chen Y."/>
            <person name="Shah S."/>
            <person name="Dougan E. K."/>
            <person name="Thang M."/>
            <person name="Chan C."/>
        </authorList>
    </citation>
    <scope>NUCLEOTIDE SEQUENCE [LARGE SCALE GENOMIC DNA]</scope>
</reference>
<name>A0ABN9QJM3_9DINO</name>
<proteinExistence type="predicted"/>
<protein>
    <submittedName>
        <fullName evidence="2">Uncharacterized protein</fullName>
    </submittedName>
</protein>
<evidence type="ECO:0000256" key="1">
    <source>
        <dbReference type="SAM" id="MobiDB-lite"/>
    </source>
</evidence>
<evidence type="ECO:0000313" key="3">
    <source>
        <dbReference type="Proteomes" id="UP001189429"/>
    </source>
</evidence>
<dbReference type="Proteomes" id="UP001189429">
    <property type="component" value="Unassembled WGS sequence"/>
</dbReference>
<organism evidence="2 3">
    <name type="scientific">Prorocentrum cordatum</name>
    <dbReference type="NCBI Taxonomy" id="2364126"/>
    <lineage>
        <taxon>Eukaryota</taxon>
        <taxon>Sar</taxon>
        <taxon>Alveolata</taxon>
        <taxon>Dinophyceae</taxon>
        <taxon>Prorocentrales</taxon>
        <taxon>Prorocentraceae</taxon>
        <taxon>Prorocentrum</taxon>
    </lineage>
</organism>
<feature type="compositionally biased region" description="Polar residues" evidence="1">
    <location>
        <begin position="180"/>
        <end position="200"/>
    </location>
</feature>
<feature type="compositionally biased region" description="Acidic residues" evidence="1">
    <location>
        <begin position="235"/>
        <end position="244"/>
    </location>
</feature>
<comment type="caution">
    <text evidence="2">The sequence shown here is derived from an EMBL/GenBank/DDBJ whole genome shotgun (WGS) entry which is preliminary data.</text>
</comment>
<keyword evidence="3" id="KW-1185">Reference proteome</keyword>
<feature type="region of interest" description="Disordered" evidence="1">
    <location>
        <begin position="165"/>
        <end position="244"/>
    </location>
</feature>